<comment type="caution">
    <text evidence="2">The sequence shown here is derived from an EMBL/GenBank/DDBJ whole genome shotgun (WGS) entry which is preliminary data.</text>
</comment>
<dbReference type="EMBL" id="BGPR01007009">
    <property type="protein sequence ID" value="GBN23554.1"/>
    <property type="molecule type" value="Genomic_DNA"/>
</dbReference>
<proteinExistence type="predicted"/>
<dbReference type="AlphaFoldDB" id="A0A4Y2UA79"/>
<reference evidence="2 3" key="1">
    <citation type="journal article" date="2019" name="Sci. Rep.">
        <title>Orb-weaving spider Araneus ventricosus genome elucidates the spidroin gene catalogue.</title>
        <authorList>
            <person name="Kono N."/>
            <person name="Nakamura H."/>
            <person name="Ohtoshi R."/>
            <person name="Moran D.A.P."/>
            <person name="Shinohara A."/>
            <person name="Yoshida Y."/>
            <person name="Fujiwara M."/>
            <person name="Mori M."/>
            <person name="Tomita M."/>
            <person name="Arakawa K."/>
        </authorList>
    </citation>
    <scope>NUCLEOTIDE SEQUENCE [LARGE SCALE GENOMIC DNA]</scope>
</reference>
<evidence type="ECO:0000313" key="1">
    <source>
        <dbReference type="EMBL" id="GBN23554.1"/>
    </source>
</evidence>
<evidence type="ECO:0000313" key="2">
    <source>
        <dbReference type="EMBL" id="GBO09905.1"/>
    </source>
</evidence>
<evidence type="ECO:0000313" key="3">
    <source>
        <dbReference type="Proteomes" id="UP000499080"/>
    </source>
</evidence>
<dbReference type="EMBL" id="BGPR01035198">
    <property type="protein sequence ID" value="GBO09905.1"/>
    <property type="molecule type" value="Genomic_DNA"/>
</dbReference>
<gene>
    <name evidence="1" type="ORF">AVEN_233678_1</name>
    <name evidence="2" type="ORF">AVEN_74040_1</name>
</gene>
<sequence length="108" mass="12389">MQAGLEHVKLVCPMPSSWCGAEVWRRGACSGVIFVISPRFKITRPFLNSLRVAVNRDVNITHKYKSSFSTSHLSRLRGIKSPEHDCRAFTVCKFHWENNQPPEKDFNT</sequence>
<keyword evidence="3" id="KW-1185">Reference proteome</keyword>
<dbReference type="Proteomes" id="UP000499080">
    <property type="component" value="Unassembled WGS sequence"/>
</dbReference>
<accession>A0A4Y2UA79</accession>
<protein>
    <submittedName>
        <fullName evidence="2">Uncharacterized protein</fullName>
    </submittedName>
</protein>
<name>A0A4Y2UA79_ARAVE</name>
<organism evidence="2 3">
    <name type="scientific">Araneus ventricosus</name>
    <name type="common">Orbweaver spider</name>
    <name type="synonym">Epeira ventricosa</name>
    <dbReference type="NCBI Taxonomy" id="182803"/>
    <lineage>
        <taxon>Eukaryota</taxon>
        <taxon>Metazoa</taxon>
        <taxon>Ecdysozoa</taxon>
        <taxon>Arthropoda</taxon>
        <taxon>Chelicerata</taxon>
        <taxon>Arachnida</taxon>
        <taxon>Araneae</taxon>
        <taxon>Araneomorphae</taxon>
        <taxon>Entelegynae</taxon>
        <taxon>Araneoidea</taxon>
        <taxon>Araneidae</taxon>
        <taxon>Araneus</taxon>
    </lineage>
</organism>